<feature type="region of interest" description="Disordered" evidence="1">
    <location>
        <begin position="138"/>
        <end position="386"/>
    </location>
</feature>
<reference evidence="3" key="1">
    <citation type="journal article" date="2017" name="Genome Biol.">
        <title>Comparative genomics reveals high biological diversity and specific adaptations in the industrially and medically important fungal genus Aspergillus.</title>
        <authorList>
            <person name="de Vries R.P."/>
            <person name="Riley R."/>
            <person name="Wiebenga A."/>
            <person name="Aguilar-Osorio G."/>
            <person name="Amillis S."/>
            <person name="Uchima C.A."/>
            <person name="Anderluh G."/>
            <person name="Asadollahi M."/>
            <person name="Askin M."/>
            <person name="Barry K."/>
            <person name="Battaglia E."/>
            <person name="Bayram O."/>
            <person name="Benocci T."/>
            <person name="Braus-Stromeyer S.A."/>
            <person name="Caldana C."/>
            <person name="Canovas D."/>
            <person name="Cerqueira G.C."/>
            <person name="Chen F."/>
            <person name="Chen W."/>
            <person name="Choi C."/>
            <person name="Clum A."/>
            <person name="Dos Santos R.A."/>
            <person name="Damasio A.R."/>
            <person name="Diallinas G."/>
            <person name="Emri T."/>
            <person name="Fekete E."/>
            <person name="Flipphi M."/>
            <person name="Freyberg S."/>
            <person name="Gallo A."/>
            <person name="Gournas C."/>
            <person name="Habgood R."/>
            <person name="Hainaut M."/>
            <person name="Harispe M.L."/>
            <person name="Henrissat B."/>
            <person name="Hilden K.S."/>
            <person name="Hope R."/>
            <person name="Hossain A."/>
            <person name="Karabika E."/>
            <person name="Karaffa L."/>
            <person name="Karanyi Z."/>
            <person name="Krasevec N."/>
            <person name="Kuo A."/>
            <person name="Kusch H."/>
            <person name="LaButti K."/>
            <person name="Lagendijk E.L."/>
            <person name="Lapidus A."/>
            <person name="Levasseur A."/>
            <person name="Lindquist E."/>
            <person name="Lipzen A."/>
            <person name="Logrieco A.F."/>
            <person name="MacCabe A."/>
            <person name="Maekelae M.R."/>
            <person name="Malavazi I."/>
            <person name="Melin P."/>
            <person name="Meyer V."/>
            <person name="Mielnichuk N."/>
            <person name="Miskei M."/>
            <person name="Molnar A.P."/>
            <person name="Mule G."/>
            <person name="Ngan C.Y."/>
            <person name="Orejas M."/>
            <person name="Orosz E."/>
            <person name="Ouedraogo J.P."/>
            <person name="Overkamp K.M."/>
            <person name="Park H.-S."/>
            <person name="Perrone G."/>
            <person name="Piumi F."/>
            <person name="Punt P.J."/>
            <person name="Ram A.F."/>
            <person name="Ramon A."/>
            <person name="Rauscher S."/>
            <person name="Record E."/>
            <person name="Riano-Pachon D.M."/>
            <person name="Robert V."/>
            <person name="Roehrig J."/>
            <person name="Ruller R."/>
            <person name="Salamov A."/>
            <person name="Salih N.S."/>
            <person name="Samson R.A."/>
            <person name="Sandor E."/>
            <person name="Sanguinetti M."/>
            <person name="Schuetze T."/>
            <person name="Sepcic K."/>
            <person name="Shelest E."/>
            <person name="Sherlock G."/>
            <person name="Sophianopoulou V."/>
            <person name="Squina F.M."/>
            <person name="Sun H."/>
            <person name="Susca A."/>
            <person name="Todd R.B."/>
            <person name="Tsang A."/>
            <person name="Unkles S.E."/>
            <person name="van de Wiele N."/>
            <person name="van Rossen-Uffink D."/>
            <person name="Oliveira J.V."/>
            <person name="Vesth T.C."/>
            <person name="Visser J."/>
            <person name="Yu J.-H."/>
            <person name="Zhou M."/>
            <person name="Andersen M.R."/>
            <person name="Archer D.B."/>
            <person name="Baker S.E."/>
            <person name="Benoit I."/>
            <person name="Brakhage A.A."/>
            <person name="Braus G.H."/>
            <person name="Fischer R."/>
            <person name="Frisvad J.C."/>
            <person name="Goldman G.H."/>
            <person name="Houbraken J."/>
            <person name="Oakley B."/>
            <person name="Pocsi I."/>
            <person name="Scazzocchio C."/>
            <person name="Seiboth B."/>
            <person name="vanKuyk P.A."/>
            <person name="Wortman J."/>
            <person name="Dyer P.S."/>
            <person name="Grigoriev I.V."/>
        </authorList>
    </citation>
    <scope>NUCLEOTIDE SEQUENCE [LARGE SCALE GENOMIC DNA]</scope>
    <source>
        <strain evidence="3">CBS 506.65</strain>
    </source>
</reference>
<feature type="compositionally biased region" description="Pro residues" evidence="1">
    <location>
        <begin position="229"/>
        <end position="239"/>
    </location>
</feature>
<evidence type="ECO:0000313" key="3">
    <source>
        <dbReference type="Proteomes" id="UP000184188"/>
    </source>
</evidence>
<protein>
    <submittedName>
        <fullName evidence="2">Uncharacterized protein</fullName>
    </submittedName>
</protein>
<feature type="compositionally biased region" description="Basic and acidic residues" evidence="1">
    <location>
        <begin position="42"/>
        <end position="67"/>
    </location>
</feature>
<feature type="compositionally biased region" description="Polar residues" evidence="1">
    <location>
        <begin position="297"/>
        <end position="308"/>
    </location>
</feature>
<feature type="compositionally biased region" description="Low complexity" evidence="1">
    <location>
        <begin position="31"/>
        <end position="40"/>
    </location>
</feature>
<dbReference type="Proteomes" id="UP000184188">
    <property type="component" value="Unassembled WGS sequence"/>
</dbReference>
<keyword evidence="3" id="KW-1185">Reference proteome</keyword>
<dbReference type="RefSeq" id="XP_022577901.1">
    <property type="nucleotide sequence ID" value="XM_022724018.1"/>
</dbReference>
<sequence>MSGLNPFRHRQFKDTARQSISSVKYSDVAFSPGSSSSSPSHRVPDAPPHERPPSDADDSRSSDEGQAGHDPFQPDPNLSDSNSDEETGEDSDSPALNNGCLLSANFDPPRAPSPISAIGITTPAATAEKDEAVVKQTVVHNDGLLSGGNTSLGGGKTDGPGQADADHPPVASVSIRRRSEAENLCSDDVEPKALATHPVTKEKKPPPPPRSHHGKRISISSDMMISGRPLPPPSNPSSPPSMTSSTPPRAHRLSQPTLSYSSVRATNEPPATDTITRSRSQHKRPPTPPLARRRSQLVRSKSTASRNEPSPLGLRQDNLESGFPSSSPSSSSSSSTESKSTPGLRHLEPLEGAPRLDHLSRRVAPGKENIAQPTFTLTDDSPDPASLQDLRRASLKASRRISYVNGLTLSSSNQPLPPPPPPPPRRLRALSKGSTDSKRPPVDATENARDMDEGVSFRPSNASDILADLSRLQKEVDDLRGHYENRKDSQ</sequence>
<dbReference type="OrthoDB" id="428854at2759"/>
<feature type="compositionally biased region" description="Polar residues" evidence="1">
    <location>
        <begin position="405"/>
        <end position="414"/>
    </location>
</feature>
<dbReference type="STRING" id="1073090.A0A1L9S8A5"/>
<feature type="region of interest" description="Disordered" evidence="1">
    <location>
        <begin position="1"/>
        <end position="117"/>
    </location>
</feature>
<dbReference type="AlphaFoldDB" id="A0A1L9S8A5"/>
<feature type="compositionally biased region" description="Basic and acidic residues" evidence="1">
    <location>
        <begin position="435"/>
        <end position="452"/>
    </location>
</feature>
<organism evidence="2 3">
    <name type="scientific">Penicilliopsis zonata CBS 506.65</name>
    <dbReference type="NCBI Taxonomy" id="1073090"/>
    <lineage>
        <taxon>Eukaryota</taxon>
        <taxon>Fungi</taxon>
        <taxon>Dikarya</taxon>
        <taxon>Ascomycota</taxon>
        <taxon>Pezizomycotina</taxon>
        <taxon>Eurotiomycetes</taxon>
        <taxon>Eurotiomycetidae</taxon>
        <taxon>Eurotiales</taxon>
        <taxon>Aspergillaceae</taxon>
        <taxon>Penicilliopsis</taxon>
    </lineage>
</organism>
<evidence type="ECO:0000256" key="1">
    <source>
        <dbReference type="SAM" id="MobiDB-lite"/>
    </source>
</evidence>
<feature type="compositionally biased region" description="Low complexity" evidence="1">
    <location>
        <begin position="324"/>
        <end position="342"/>
    </location>
</feature>
<feature type="region of interest" description="Disordered" evidence="1">
    <location>
        <begin position="405"/>
        <end position="462"/>
    </location>
</feature>
<feature type="compositionally biased region" description="Acidic residues" evidence="1">
    <location>
        <begin position="82"/>
        <end position="92"/>
    </location>
</feature>
<evidence type="ECO:0000313" key="2">
    <source>
        <dbReference type="EMBL" id="OJJ43391.1"/>
    </source>
</evidence>
<feature type="compositionally biased region" description="Pro residues" evidence="1">
    <location>
        <begin position="415"/>
        <end position="424"/>
    </location>
</feature>
<dbReference type="EMBL" id="KV878352">
    <property type="protein sequence ID" value="OJJ43391.1"/>
    <property type="molecule type" value="Genomic_DNA"/>
</dbReference>
<feature type="compositionally biased region" description="Basic residues" evidence="1">
    <location>
        <begin position="279"/>
        <end position="296"/>
    </location>
</feature>
<name>A0A1L9S8A5_9EURO</name>
<dbReference type="GeneID" id="34610483"/>
<gene>
    <name evidence="2" type="ORF">ASPZODRAFT_136242</name>
</gene>
<accession>A0A1L9S8A5</accession>
<feature type="compositionally biased region" description="Basic and acidic residues" evidence="1">
    <location>
        <begin position="345"/>
        <end position="360"/>
    </location>
</feature>
<feature type="compositionally biased region" description="Polar residues" evidence="1">
    <location>
        <begin position="254"/>
        <end position="265"/>
    </location>
</feature>
<proteinExistence type="predicted"/>
<dbReference type="VEuPathDB" id="FungiDB:ASPZODRAFT_136242"/>